<evidence type="ECO:0000313" key="1">
    <source>
        <dbReference type="EMBL" id="KAH9425882.1"/>
    </source>
</evidence>
<dbReference type="EMBL" id="NJHN03000017">
    <property type="protein sequence ID" value="KAH9425882.1"/>
    <property type="molecule type" value="Genomic_DNA"/>
</dbReference>
<accession>A0ABQ8JTI7</accession>
<organism evidence="1 2">
    <name type="scientific">Dermatophagoides pteronyssinus</name>
    <name type="common">European house dust mite</name>
    <dbReference type="NCBI Taxonomy" id="6956"/>
    <lineage>
        <taxon>Eukaryota</taxon>
        <taxon>Metazoa</taxon>
        <taxon>Ecdysozoa</taxon>
        <taxon>Arthropoda</taxon>
        <taxon>Chelicerata</taxon>
        <taxon>Arachnida</taxon>
        <taxon>Acari</taxon>
        <taxon>Acariformes</taxon>
        <taxon>Sarcoptiformes</taxon>
        <taxon>Astigmata</taxon>
        <taxon>Psoroptidia</taxon>
        <taxon>Analgoidea</taxon>
        <taxon>Pyroglyphidae</taxon>
        <taxon>Dermatophagoidinae</taxon>
        <taxon>Dermatophagoides</taxon>
    </lineage>
</organism>
<reference evidence="1 2" key="1">
    <citation type="journal article" date="2018" name="J. Allergy Clin. Immunol.">
        <title>High-quality assembly of Dermatophagoides pteronyssinus genome and transcriptome reveals a wide range of novel allergens.</title>
        <authorList>
            <person name="Liu X.Y."/>
            <person name="Yang K.Y."/>
            <person name="Wang M.Q."/>
            <person name="Kwok J.S."/>
            <person name="Zeng X."/>
            <person name="Yang Z."/>
            <person name="Xiao X.J."/>
            <person name="Lau C.P."/>
            <person name="Li Y."/>
            <person name="Huang Z.M."/>
            <person name="Ba J.G."/>
            <person name="Yim A.K."/>
            <person name="Ouyang C.Y."/>
            <person name="Ngai S.M."/>
            <person name="Chan T.F."/>
            <person name="Leung E.L."/>
            <person name="Liu L."/>
            <person name="Liu Z.G."/>
            <person name="Tsui S.K."/>
        </authorList>
    </citation>
    <scope>NUCLEOTIDE SEQUENCE [LARGE SCALE GENOMIC DNA]</scope>
    <source>
        <strain evidence="1">Derp</strain>
    </source>
</reference>
<dbReference type="Proteomes" id="UP000887458">
    <property type="component" value="Unassembled WGS sequence"/>
</dbReference>
<name>A0ABQ8JTI7_DERPT</name>
<gene>
    <name evidence="1" type="ORF">DERP_005101</name>
</gene>
<comment type="caution">
    <text evidence="1">The sequence shown here is derived from an EMBL/GenBank/DDBJ whole genome shotgun (WGS) entry which is preliminary data.</text>
</comment>
<sequence length="67" mass="7857">MTIFVELFLGCFFLISRSLGLICRFLAKEFTIKLIKLTQLWRQTFINTPTLIVDSIPVNNFQTFQQV</sequence>
<evidence type="ECO:0000313" key="2">
    <source>
        <dbReference type="Proteomes" id="UP000887458"/>
    </source>
</evidence>
<reference evidence="1 2" key="2">
    <citation type="journal article" date="2022" name="Mol. Biol. Evol.">
        <title>Comparative Genomics Reveals Insights into the Divergent Evolution of Astigmatic Mites and Household Pest Adaptations.</title>
        <authorList>
            <person name="Xiong Q."/>
            <person name="Wan A.T."/>
            <person name="Liu X."/>
            <person name="Fung C.S."/>
            <person name="Xiao X."/>
            <person name="Malainual N."/>
            <person name="Hou J."/>
            <person name="Wang L."/>
            <person name="Wang M."/>
            <person name="Yang K.Y."/>
            <person name="Cui Y."/>
            <person name="Leung E.L."/>
            <person name="Nong W."/>
            <person name="Shin S.K."/>
            <person name="Au S.W."/>
            <person name="Jeong K.Y."/>
            <person name="Chew F.T."/>
            <person name="Hui J.H."/>
            <person name="Leung T.F."/>
            <person name="Tungtrongchitr A."/>
            <person name="Zhong N."/>
            <person name="Liu Z."/>
            <person name="Tsui S.K."/>
        </authorList>
    </citation>
    <scope>NUCLEOTIDE SEQUENCE [LARGE SCALE GENOMIC DNA]</scope>
    <source>
        <strain evidence="1">Derp</strain>
    </source>
</reference>
<protein>
    <submittedName>
        <fullName evidence="1">Uncharacterized protein</fullName>
    </submittedName>
</protein>
<proteinExistence type="predicted"/>
<keyword evidence="2" id="KW-1185">Reference proteome</keyword>